<feature type="domain" description="IrrE N-terminal-like" evidence="1">
    <location>
        <begin position="70"/>
        <end position="171"/>
    </location>
</feature>
<comment type="caution">
    <text evidence="2">The sequence shown here is derived from an EMBL/GenBank/DDBJ whole genome shotgun (WGS) entry which is preliminary data.</text>
</comment>
<dbReference type="EMBL" id="BAAASJ010000041">
    <property type="protein sequence ID" value="GAA2640972.1"/>
    <property type="molecule type" value="Genomic_DNA"/>
</dbReference>
<evidence type="ECO:0000313" key="2">
    <source>
        <dbReference type="EMBL" id="GAA2640972.1"/>
    </source>
</evidence>
<sequence>MTLPRGFKANAERQALHLRSQLGIPQYGRLDVYVLAKHLGVKIVSADRLVERQRLEELERMQAFAFSAATFNVSGASYIVTNPLRAKGREASDIAHELSHLILEHDLAEVHEINGIPFRTCRPEEEEQATALGATLMLPRPLLLNAVRQGHRPEEIAEAYGVTEEMARFRVNTTGVTKQVRRRTA</sequence>
<reference evidence="3" key="1">
    <citation type="journal article" date="2019" name="Int. J. Syst. Evol. Microbiol.">
        <title>The Global Catalogue of Microorganisms (GCM) 10K type strain sequencing project: providing services to taxonomists for standard genome sequencing and annotation.</title>
        <authorList>
            <consortium name="The Broad Institute Genomics Platform"/>
            <consortium name="The Broad Institute Genome Sequencing Center for Infectious Disease"/>
            <person name="Wu L."/>
            <person name="Ma J."/>
        </authorList>
    </citation>
    <scope>NUCLEOTIDE SEQUENCE [LARGE SCALE GENOMIC DNA]</scope>
    <source>
        <strain evidence="3">JCM 4524</strain>
    </source>
</reference>
<dbReference type="Pfam" id="PF06114">
    <property type="entry name" value="Peptidase_M78"/>
    <property type="match status" value="1"/>
</dbReference>
<name>A0ABP6DFZ4_9ACTN</name>
<dbReference type="Proteomes" id="UP001500151">
    <property type="component" value="Unassembled WGS sequence"/>
</dbReference>
<keyword evidence="3" id="KW-1185">Reference proteome</keyword>
<accession>A0ABP6DFZ4</accession>
<dbReference type="InterPro" id="IPR010359">
    <property type="entry name" value="IrrE_HExxH"/>
</dbReference>
<gene>
    <name evidence="2" type="ORF">GCM10010307_41780</name>
</gene>
<evidence type="ECO:0000313" key="3">
    <source>
        <dbReference type="Proteomes" id="UP001500151"/>
    </source>
</evidence>
<evidence type="ECO:0000259" key="1">
    <source>
        <dbReference type="Pfam" id="PF06114"/>
    </source>
</evidence>
<dbReference type="RefSeq" id="WP_344391899.1">
    <property type="nucleotide sequence ID" value="NZ_BAAASJ010000041.1"/>
</dbReference>
<organism evidence="2 3">
    <name type="scientific">Streptomyces vastus</name>
    <dbReference type="NCBI Taxonomy" id="285451"/>
    <lineage>
        <taxon>Bacteria</taxon>
        <taxon>Bacillati</taxon>
        <taxon>Actinomycetota</taxon>
        <taxon>Actinomycetes</taxon>
        <taxon>Kitasatosporales</taxon>
        <taxon>Streptomycetaceae</taxon>
        <taxon>Streptomyces</taxon>
    </lineage>
</organism>
<protein>
    <recommendedName>
        <fullName evidence="1">IrrE N-terminal-like domain-containing protein</fullName>
    </recommendedName>
</protein>
<proteinExistence type="predicted"/>